<comment type="caution">
    <text evidence="2">The sequence shown here is derived from an EMBL/GenBank/DDBJ whole genome shotgun (WGS) entry which is preliminary data.</text>
</comment>
<organism evidence="2 3">
    <name type="scientific">Candidatus Falkowbacteria bacterium RIFOXYD2_FULL_34_120</name>
    <dbReference type="NCBI Taxonomy" id="1798007"/>
    <lineage>
        <taxon>Bacteria</taxon>
        <taxon>Candidatus Falkowiibacteriota</taxon>
    </lineage>
</organism>
<protein>
    <submittedName>
        <fullName evidence="2">Uncharacterized protein</fullName>
    </submittedName>
</protein>
<dbReference type="EMBL" id="MFGO01000020">
    <property type="protein sequence ID" value="OGF40777.1"/>
    <property type="molecule type" value="Genomic_DNA"/>
</dbReference>
<dbReference type="InterPro" id="IPR043993">
    <property type="entry name" value="T4SS_pilin"/>
</dbReference>
<proteinExistence type="predicted"/>
<reference evidence="2 3" key="1">
    <citation type="journal article" date="2016" name="Nat. Commun.">
        <title>Thousands of microbial genomes shed light on interconnected biogeochemical processes in an aquifer system.</title>
        <authorList>
            <person name="Anantharaman K."/>
            <person name="Brown C.T."/>
            <person name="Hug L.A."/>
            <person name="Sharon I."/>
            <person name="Castelle C.J."/>
            <person name="Probst A.J."/>
            <person name="Thomas B.C."/>
            <person name="Singh A."/>
            <person name="Wilkins M.J."/>
            <person name="Karaoz U."/>
            <person name="Brodie E.L."/>
            <person name="Williams K.H."/>
            <person name="Hubbard S.S."/>
            <person name="Banfield J.F."/>
        </authorList>
    </citation>
    <scope>NUCLEOTIDE SEQUENCE [LARGE SCALE GENOMIC DNA]</scope>
</reference>
<keyword evidence="1" id="KW-0812">Transmembrane</keyword>
<dbReference type="Pfam" id="PF18895">
    <property type="entry name" value="T4SS_pilin"/>
    <property type="match status" value="1"/>
</dbReference>
<dbReference type="AlphaFoldDB" id="A0A1F5TPM0"/>
<evidence type="ECO:0000313" key="3">
    <source>
        <dbReference type="Proteomes" id="UP000177579"/>
    </source>
</evidence>
<dbReference type="Proteomes" id="UP000177579">
    <property type="component" value="Unassembled WGS sequence"/>
</dbReference>
<sequence>MNKLNKQFLSFCIILSFFVIVFPVMAADFPDPLNGVSLQILIGRIIYAVLGIIGSLFLVMFIYGGVTWMMSSGSNEKVQKGKDILIWATIGLVVIFASYSIVRFIFAGLKI</sequence>
<feature type="transmembrane region" description="Helical" evidence="1">
    <location>
        <begin position="84"/>
        <end position="106"/>
    </location>
</feature>
<feature type="transmembrane region" description="Helical" evidence="1">
    <location>
        <begin position="42"/>
        <end position="63"/>
    </location>
</feature>
<evidence type="ECO:0000256" key="1">
    <source>
        <dbReference type="SAM" id="Phobius"/>
    </source>
</evidence>
<keyword evidence="1" id="KW-1133">Transmembrane helix</keyword>
<accession>A0A1F5TPM0</accession>
<name>A0A1F5TPM0_9BACT</name>
<keyword evidence="1" id="KW-0472">Membrane</keyword>
<evidence type="ECO:0000313" key="2">
    <source>
        <dbReference type="EMBL" id="OGF40777.1"/>
    </source>
</evidence>
<gene>
    <name evidence="2" type="ORF">A2531_06700</name>
</gene>